<dbReference type="GeneTree" id="ENSGT01030000234774"/>
<dbReference type="AlphaFoldDB" id="A0A3Q3E9B3"/>
<evidence type="ECO:0000313" key="3">
    <source>
        <dbReference type="Proteomes" id="UP000264820"/>
    </source>
</evidence>
<name>A0A3Q3E9B3_HIPCM</name>
<reference evidence="2" key="2">
    <citation type="submission" date="2025-09" db="UniProtKB">
        <authorList>
            <consortium name="Ensembl"/>
        </authorList>
    </citation>
    <scope>IDENTIFICATION</scope>
</reference>
<feature type="chain" id="PRO_5018677744" description="Urotensin 2B" evidence="1">
    <location>
        <begin position="28"/>
        <end position="117"/>
    </location>
</feature>
<evidence type="ECO:0008006" key="4">
    <source>
        <dbReference type="Google" id="ProtNLM"/>
    </source>
</evidence>
<dbReference type="PANTHER" id="PTHR36876">
    <property type="entry name" value="UROTENSIN-2B"/>
    <property type="match status" value="1"/>
</dbReference>
<dbReference type="PANTHER" id="PTHR36876:SF1">
    <property type="entry name" value="UROTENSIN-2B"/>
    <property type="match status" value="1"/>
</dbReference>
<feature type="signal peptide" evidence="1">
    <location>
        <begin position="1"/>
        <end position="27"/>
    </location>
</feature>
<proteinExistence type="predicted"/>
<evidence type="ECO:0000313" key="2">
    <source>
        <dbReference type="Ensembl" id="ENSHCOP00000027377.1"/>
    </source>
</evidence>
<sequence>MDRVRVVNYILGLLGLLLLQGVIDVQGRNLFNADNRVLNPKDGIDIQSKILSLLLHKSLVPLEKNDTPGETFCYRSNKHLFFKLEALRDDLELEKEIAANLVDKPITRKRGERRSPL</sequence>
<dbReference type="Proteomes" id="UP000264820">
    <property type="component" value="Unplaced"/>
</dbReference>
<evidence type="ECO:0000256" key="1">
    <source>
        <dbReference type="SAM" id="SignalP"/>
    </source>
</evidence>
<accession>A0A3Q3E9B3</accession>
<organism evidence="2 3">
    <name type="scientific">Hippocampus comes</name>
    <name type="common">Tiger tail seahorse</name>
    <dbReference type="NCBI Taxonomy" id="109280"/>
    <lineage>
        <taxon>Eukaryota</taxon>
        <taxon>Metazoa</taxon>
        <taxon>Chordata</taxon>
        <taxon>Craniata</taxon>
        <taxon>Vertebrata</taxon>
        <taxon>Euteleostomi</taxon>
        <taxon>Actinopterygii</taxon>
        <taxon>Neopterygii</taxon>
        <taxon>Teleostei</taxon>
        <taxon>Neoteleostei</taxon>
        <taxon>Acanthomorphata</taxon>
        <taxon>Syngnathiaria</taxon>
        <taxon>Syngnathiformes</taxon>
        <taxon>Syngnathoidei</taxon>
        <taxon>Syngnathidae</taxon>
        <taxon>Hippocampus</taxon>
    </lineage>
</organism>
<dbReference type="InterPro" id="IPR043255">
    <property type="entry name" value="U-IIB"/>
</dbReference>
<keyword evidence="1" id="KW-0732">Signal</keyword>
<protein>
    <recommendedName>
        <fullName evidence="4">Urotensin 2B</fullName>
    </recommendedName>
</protein>
<reference evidence="2" key="1">
    <citation type="submission" date="2025-08" db="UniProtKB">
        <authorList>
            <consortium name="Ensembl"/>
        </authorList>
    </citation>
    <scope>IDENTIFICATION</scope>
</reference>
<dbReference type="Ensembl" id="ENSHCOT00000023456.1">
    <property type="protein sequence ID" value="ENSHCOP00000027377.1"/>
    <property type="gene ID" value="ENSHCOG00000019147.1"/>
</dbReference>
<keyword evidence="3" id="KW-1185">Reference proteome</keyword>